<evidence type="ECO:0000256" key="2">
    <source>
        <dbReference type="PROSITE-ProRule" id="PRU00708"/>
    </source>
</evidence>
<evidence type="ECO:0000256" key="3">
    <source>
        <dbReference type="SAM" id="MobiDB-lite"/>
    </source>
</evidence>
<dbReference type="PANTHER" id="PTHR47926">
    <property type="entry name" value="PENTATRICOPEPTIDE REPEAT-CONTAINING PROTEIN"/>
    <property type="match status" value="1"/>
</dbReference>
<evidence type="ECO:0000313" key="4">
    <source>
        <dbReference type="EMBL" id="KAG6502975.1"/>
    </source>
</evidence>
<dbReference type="InterPro" id="IPR011990">
    <property type="entry name" value="TPR-like_helical_dom_sf"/>
</dbReference>
<comment type="caution">
    <text evidence="4">The sequence shown here is derived from an EMBL/GenBank/DDBJ whole genome shotgun (WGS) entry which is preliminary data.</text>
</comment>
<organism evidence="4 5">
    <name type="scientific">Zingiber officinale</name>
    <name type="common">Ginger</name>
    <name type="synonym">Amomum zingiber</name>
    <dbReference type="NCBI Taxonomy" id="94328"/>
    <lineage>
        <taxon>Eukaryota</taxon>
        <taxon>Viridiplantae</taxon>
        <taxon>Streptophyta</taxon>
        <taxon>Embryophyta</taxon>
        <taxon>Tracheophyta</taxon>
        <taxon>Spermatophyta</taxon>
        <taxon>Magnoliopsida</taxon>
        <taxon>Liliopsida</taxon>
        <taxon>Zingiberales</taxon>
        <taxon>Zingiberaceae</taxon>
        <taxon>Zingiber</taxon>
    </lineage>
</organism>
<dbReference type="NCBIfam" id="TIGR00756">
    <property type="entry name" value="PPR"/>
    <property type="match status" value="1"/>
</dbReference>
<dbReference type="Pfam" id="PF01535">
    <property type="entry name" value="PPR"/>
    <property type="match status" value="2"/>
</dbReference>
<feature type="region of interest" description="Disordered" evidence="3">
    <location>
        <begin position="1"/>
        <end position="37"/>
    </location>
</feature>
<dbReference type="GO" id="GO:0003723">
    <property type="term" value="F:RNA binding"/>
    <property type="evidence" value="ECO:0007669"/>
    <property type="project" value="InterPro"/>
</dbReference>
<dbReference type="GO" id="GO:0009451">
    <property type="term" value="P:RNA modification"/>
    <property type="evidence" value="ECO:0007669"/>
    <property type="project" value="InterPro"/>
</dbReference>
<accession>A0A8J5L6Z5</accession>
<dbReference type="EMBL" id="JACMSC010000010">
    <property type="protein sequence ID" value="KAG6502975.1"/>
    <property type="molecule type" value="Genomic_DNA"/>
</dbReference>
<protein>
    <recommendedName>
        <fullName evidence="6">Pentatricopeptide repeat-containing protein</fullName>
    </recommendedName>
</protein>
<keyword evidence="5" id="KW-1185">Reference proteome</keyword>
<dbReference type="InterPro" id="IPR046960">
    <property type="entry name" value="PPR_At4g14850-like_plant"/>
</dbReference>
<reference evidence="4 5" key="1">
    <citation type="submission" date="2020-08" db="EMBL/GenBank/DDBJ databases">
        <title>Plant Genome Project.</title>
        <authorList>
            <person name="Zhang R.-G."/>
        </authorList>
    </citation>
    <scope>NUCLEOTIDE SEQUENCE [LARGE SCALE GENOMIC DNA]</scope>
    <source>
        <tissue evidence="4">Rhizome</tissue>
    </source>
</reference>
<evidence type="ECO:0008006" key="6">
    <source>
        <dbReference type="Google" id="ProtNLM"/>
    </source>
</evidence>
<dbReference type="Proteomes" id="UP000734854">
    <property type="component" value="Unassembled WGS sequence"/>
</dbReference>
<name>A0A8J5L6Z5_ZINOF</name>
<dbReference type="PROSITE" id="PS51375">
    <property type="entry name" value="PPR"/>
    <property type="match status" value="1"/>
</dbReference>
<dbReference type="InterPro" id="IPR002885">
    <property type="entry name" value="PPR_rpt"/>
</dbReference>
<evidence type="ECO:0000313" key="5">
    <source>
        <dbReference type="Proteomes" id="UP000734854"/>
    </source>
</evidence>
<proteinExistence type="predicted"/>
<gene>
    <name evidence="4" type="ORF">ZIOFF_035264</name>
</gene>
<dbReference type="Gene3D" id="1.25.40.10">
    <property type="entry name" value="Tetratricopeptide repeat domain"/>
    <property type="match status" value="3"/>
</dbReference>
<dbReference type="AlphaFoldDB" id="A0A8J5L6Z5"/>
<feature type="compositionally biased region" description="Basic and acidic residues" evidence="3">
    <location>
        <begin position="17"/>
        <end position="27"/>
    </location>
</feature>
<evidence type="ECO:0000256" key="1">
    <source>
        <dbReference type="ARBA" id="ARBA00022737"/>
    </source>
</evidence>
<sequence>MDEGDKDVNTGGFCSHGVKDDDDRRSESSSFYGDSNDILSSMSSDLADDATYSSPNSSSLPSFDMSSLSVSLEAKIPVKRGLSRFYEGKSKSFRCLSEVRCIEDLAKQETPSGKRLKASGEYGFDSTQNRCNEPIFNGRTISKKTTSKGSSVLWQARRNRNGGLPSSTKNAQPASAREPAVLKMDNTLSIYDAAEILTEDYATVFIFFGKELSIQFRLWSDPNLFSHLLNACCLLPSPRSLRLGRQLHAIIAIVDAASFHRFTGNHLFHMYLKLGRVPAARAVFDTMACRNVMSFNILIDSLIHNGDINAARKLFDEMPERNLATWNAMIVGLAHFELDEEGLECFLRSRREGLRLDEFGLGSTLRCCTGLKDASSGRQIHAFVVINGFGQDMCVGSSLAHMYMRSGHLEEGERVLKGLPFLNVVSCNTVIVGRTQNGDPEGAFHHFILMKNGQQVHAQVIHVGVGSVTPVRSSLISMYSKCGCLEDSSMIFSESDASDLVLWSSMIATYGFHGRGEEAINELATVFLAATSVLAIRFATASVPLFPSRADLRPSERSHQSSFKTSAGSQSRYGVKLPAVSMVMRQQGADVEGLTC</sequence>
<dbReference type="Pfam" id="PF13041">
    <property type="entry name" value="PPR_2"/>
    <property type="match status" value="1"/>
</dbReference>
<keyword evidence="1" id="KW-0677">Repeat</keyword>
<feature type="repeat" description="PPR" evidence="2">
    <location>
        <begin position="291"/>
        <end position="325"/>
    </location>
</feature>